<keyword evidence="1" id="KW-0732">Signal</keyword>
<dbReference type="Proteomes" id="UP001596409">
    <property type="component" value="Unassembled WGS sequence"/>
</dbReference>
<reference evidence="3" key="1">
    <citation type="journal article" date="2019" name="Int. J. Syst. Evol. Microbiol.">
        <title>The Global Catalogue of Microorganisms (GCM) 10K type strain sequencing project: providing services to taxonomists for standard genome sequencing and annotation.</title>
        <authorList>
            <consortium name="The Broad Institute Genomics Platform"/>
            <consortium name="The Broad Institute Genome Sequencing Center for Infectious Disease"/>
            <person name="Wu L."/>
            <person name="Ma J."/>
        </authorList>
    </citation>
    <scope>NUCLEOTIDE SEQUENCE [LARGE SCALE GENOMIC DNA]</scope>
    <source>
        <strain evidence="3">JCM 4855</strain>
    </source>
</reference>
<feature type="signal peptide" evidence="1">
    <location>
        <begin position="1"/>
        <end position="29"/>
    </location>
</feature>
<sequence>MKLRKHLTVGLLSAAFIGSTLVVAPTTQAAVTSCYGSAKSYTKPADVRWYPSTGRLTTTSNCADINIKPNQSAYVEVCFYPTSGGSTCNSYKYAPAGQWTVVATDVRDGTRFQFHFASGAYNSGIWAG</sequence>
<accession>A0ABW2EDD6</accession>
<evidence type="ECO:0008006" key="4">
    <source>
        <dbReference type="Google" id="ProtNLM"/>
    </source>
</evidence>
<protein>
    <recommendedName>
        <fullName evidence="4">Secreted protein</fullName>
    </recommendedName>
</protein>
<proteinExistence type="predicted"/>
<keyword evidence="3" id="KW-1185">Reference proteome</keyword>
<evidence type="ECO:0000256" key="1">
    <source>
        <dbReference type="SAM" id="SignalP"/>
    </source>
</evidence>
<dbReference type="PROSITE" id="PS51257">
    <property type="entry name" value="PROKAR_LIPOPROTEIN"/>
    <property type="match status" value="1"/>
</dbReference>
<name>A0ABW2EDD6_9ACTN</name>
<comment type="caution">
    <text evidence="2">The sequence shown here is derived from an EMBL/GenBank/DDBJ whole genome shotgun (WGS) entry which is preliminary data.</text>
</comment>
<evidence type="ECO:0000313" key="2">
    <source>
        <dbReference type="EMBL" id="MFC7018038.1"/>
    </source>
</evidence>
<feature type="chain" id="PRO_5046557672" description="Secreted protein" evidence="1">
    <location>
        <begin position="30"/>
        <end position="128"/>
    </location>
</feature>
<gene>
    <name evidence="2" type="ORF">ACFQMH_41425</name>
</gene>
<dbReference type="RefSeq" id="WP_189880574.1">
    <property type="nucleotide sequence ID" value="NZ_BMWA01000045.1"/>
</dbReference>
<organism evidence="2 3">
    <name type="scientific">Streptomyces viridiviolaceus</name>
    <dbReference type="NCBI Taxonomy" id="68282"/>
    <lineage>
        <taxon>Bacteria</taxon>
        <taxon>Bacillati</taxon>
        <taxon>Actinomycetota</taxon>
        <taxon>Actinomycetes</taxon>
        <taxon>Kitasatosporales</taxon>
        <taxon>Streptomycetaceae</taxon>
        <taxon>Streptomyces</taxon>
    </lineage>
</organism>
<dbReference type="EMBL" id="JBHSYM010000112">
    <property type="protein sequence ID" value="MFC7018038.1"/>
    <property type="molecule type" value="Genomic_DNA"/>
</dbReference>
<evidence type="ECO:0000313" key="3">
    <source>
        <dbReference type="Proteomes" id="UP001596409"/>
    </source>
</evidence>